<feature type="region of interest" description="Disordered" evidence="1">
    <location>
        <begin position="1"/>
        <end position="58"/>
    </location>
</feature>
<feature type="region of interest" description="Disordered" evidence="1">
    <location>
        <begin position="356"/>
        <end position="460"/>
    </location>
</feature>
<comment type="caution">
    <text evidence="3">The sequence shown here is derived from an EMBL/GenBank/DDBJ whole genome shotgun (WGS) entry which is preliminary data.</text>
</comment>
<dbReference type="SMART" id="SM00507">
    <property type="entry name" value="HNHc"/>
    <property type="match status" value="1"/>
</dbReference>
<evidence type="ECO:0000313" key="4">
    <source>
        <dbReference type="Proteomes" id="UP000469185"/>
    </source>
</evidence>
<dbReference type="CDD" id="cd00085">
    <property type="entry name" value="HNHc"/>
    <property type="match status" value="1"/>
</dbReference>
<evidence type="ECO:0000256" key="1">
    <source>
        <dbReference type="SAM" id="MobiDB-lite"/>
    </source>
</evidence>
<dbReference type="Proteomes" id="UP000469185">
    <property type="component" value="Unassembled WGS sequence"/>
</dbReference>
<protein>
    <submittedName>
        <fullName evidence="3">DUF222 domain-containing protein</fullName>
    </submittedName>
</protein>
<evidence type="ECO:0000259" key="2">
    <source>
        <dbReference type="SMART" id="SM00507"/>
    </source>
</evidence>
<dbReference type="AlphaFoldDB" id="A0A6N9YGI7"/>
<keyword evidence="4" id="KW-1185">Reference proteome</keyword>
<organism evidence="3 4">
    <name type="scientific">Phytoactinopolyspora alkaliphila</name>
    <dbReference type="NCBI Taxonomy" id="1783498"/>
    <lineage>
        <taxon>Bacteria</taxon>
        <taxon>Bacillati</taxon>
        <taxon>Actinomycetota</taxon>
        <taxon>Actinomycetes</taxon>
        <taxon>Jiangellales</taxon>
        <taxon>Jiangellaceae</taxon>
        <taxon>Phytoactinopolyspora</taxon>
    </lineage>
</organism>
<dbReference type="Pfam" id="PF02720">
    <property type="entry name" value="DUF222"/>
    <property type="match status" value="2"/>
</dbReference>
<feature type="domain" description="HNH nuclease" evidence="2">
    <location>
        <begin position="577"/>
        <end position="628"/>
    </location>
</feature>
<reference evidence="3 4" key="1">
    <citation type="submission" date="2020-02" db="EMBL/GenBank/DDBJ databases">
        <authorList>
            <person name="Li X.-J."/>
            <person name="Feng X.-M."/>
        </authorList>
    </citation>
    <scope>NUCLEOTIDE SEQUENCE [LARGE SCALE GENOMIC DNA]</scope>
    <source>
        <strain evidence="3 4">CGMCC 4.7225</strain>
    </source>
</reference>
<feature type="region of interest" description="Disordered" evidence="1">
    <location>
        <begin position="645"/>
        <end position="678"/>
    </location>
</feature>
<evidence type="ECO:0000313" key="3">
    <source>
        <dbReference type="EMBL" id="NED94074.1"/>
    </source>
</evidence>
<accession>A0A6N9YGI7</accession>
<feature type="compositionally biased region" description="Pro residues" evidence="1">
    <location>
        <begin position="663"/>
        <end position="678"/>
    </location>
</feature>
<gene>
    <name evidence="3" type="ORF">G1H11_01990</name>
</gene>
<dbReference type="RefSeq" id="WP_163815488.1">
    <property type="nucleotide sequence ID" value="NZ_JAAGOB010000001.1"/>
</dbReference>
<feature type="compositionally biased region" description="Basic and acidic residues" evidence="1">
    <location>
        <begin position="358"/>
        <end position="382"/>
    </location>
</feature>
<dbReference type="InterPro" id="IPR003870">
    <property type="entry name" value="DUF222"/>
</dbReference>
<dbReference type="InterPro" id="IPR003615">
    <property type="entry name" value="HNH_nuc"/>
</dbReference>
<proteinExistence type="predicted"/>
<dbReference type="EMBL" id="JAAGOB010000001">
    <property type="protein sequence ID" value="NED94074.1"/>
    <property type="molecule type" value="Genomic_DNA"/>
</dbReference>
<sequence length="678" mass="72986">MRGQSRGVRTAPPEQRPGRCGAVGATDDARGTNRASEGSVAAGAGRTVASHSEHMAGSDVDARWRALVEAEFEAAEMTATAMGSTGVNAHDVADRSAAGEGLGAADRDEDGFGATDHDTGWLAANGGLLEDLPGGEESAWADVSPGVELAGVLRALPPAHMSAYHLADAVAGWEKLIAWAQAQQAAAAAELTRRPEVQASDPDARSASLHPVPVTAGDLCTVWPWTKPQSERIVDWSVQLVGSFPAVHKALAEGRIDARRARIITDALRDHDIPVRRMVEAAVLPHVHAWTSVKVSYVVNRLLAELAPEQSKDCRRKARQKRRVWIEPDADGMAWLYAYLPAEDAEAIMTALNAAANNERRHERRGSRDTRPRHAGPDRQRDNQPGGGQQDSPRDGQQDGRHDRPRDGQQDGRQDSRPDGRHDRRHDGPDSRHSSHSGGGMQSSGNHDARDSQQSDLTSPAPARTLDQLRADMLAGLAWASLRTGYLGGTACAGCGSPFGFPLSTAHGHPVSVNVTVALSTLIGLDEHPGELDGYGPVDADTARHLAAAGVWRWVGTHPTGGHALDYGRTRYTPPQDLVDFVLLRDRECQMPGCHRPARRCQIDHRDPYPHGPTAACNCSALCQPCHLQKHRAGWTVEQLRPGVQRWTSPTGHPKIVKLPRLAPDPPGQPPRGQPPPF</sequence>
<feature type="compositionally biased region" description="Basic and acidic residues" evidence="1">
    <location>
        <begin position="392"/>
        <end position="433"/>
    </location>
</feature>
<name>A0A6N9YGI7_9ACTN</name>